<evidence type="ECO:0000313" key="1">
    <source>
        <dbReference type="EMBL" id="KAF1953252.1"/>
    </source>
</evidence>
<organism evidence="1 2">
    <name type="scientific">Byssothecium circinans</name>
    <dbReference type="NCBI Taxonomy" id="147558"/>
    <lineage>
        <taxon>Eukaryota</taxon>
        <taxon>Fungi</taxon>
        <taxon>Dikarya</taxon>
        <taxon>Ascomycota</taxon>
        <taxon>Pezizomycotina</taxon>
        <taxon>Dothideomycetes</taxon>
        <taxon>Pleosporomycetidae</taxon>
        <taxon>Pleosporales</taxon>
        <taxon>Massarineae</taxon>
        <taxon>Massarinaceae</taxon>
        <taxon>Byssothecium</taxon>
    </lineage>
</organism>
<gene>
    <name evidence="1" type="ORF">CC80DRAFT_152830</name>
</gene>
<sequence length="171" mass="19020">MLITVKEKTAALHLRSSPPCSPPHHTSNSAFSNFFANDQLTLLNNNAVAYFPRYFHRLISSLLFITQSPPIHQCILPRILSLILILRTQPARSWTTSLRSSSAFARAKSPVTSHPSHPPSFLICRASRFAIHDLGSYFLTSPAPSPSKLILARHPRLHPSIHPVSRASRTS</sequence>
<proteinExistence type="predicted"/>
<dbReference type="Proteomes" id="UP000800035">
    <property type="component" value="Unassembled WGS sequence"/>
</dbReference>
<protein>
    <submittedName>
        <fullName evidence="1">Uncharacterized protein</fullName>
    </submittedName>
</protein>
<name>A0A6A5TNH7_9PLEO</name>
<accession>A0A6A5TNH7</accession>
<dbReference type="AlphaFoldDB" id="A0A6A5TNH7"/>
<keyword evidence="2" id="KW-1185">Reference proteome</keyword>
<evidence type="ECO:0000313" key="2">
    <source>
        <dbReference type="Proteomes" id="UP000800035"/>
    </source>
</evidence>
<dbReference type="EMBL" id="ML977005">
    <property type="protein sequence ID" value="KAF1953252.1"/>
    <property type="molecule type" value="Genomic_DNA"/>
</dbReference>
<reference evidence="1" key="1">
    <citation type="journal article" date="2020" name="Stud. Mycol.">
        <title>101 Dothideomycetes genomes: a test case for predicting lifestyles and emergence of pathogens.</title>
        <authorList>
            <person name="Haridas S."/>
            <person name="Albert R."/>
            <person name="Binder M."/>
            <person name="Bloem J."/>
            <person name="Labutti K."/>
            <person name="Salamov A."/>
            <person name="Andreopoulos B."/>
            <person name="Baker S."/>
            <person name="Barry K."/>
            <person name="Bills G."/>
            <person name="Bluhm B."/>
            <person name="Cannon C."/>
            <person name="Castanera R."/>
            <person name="Culley D."/>
            <person name="Daum C."/>
            <person name="Ezra D."/>
            <person name="Gonzalez J."/>
            <person name="Henrissat B."/>
            <person name="Kuo A."/>
            <person name="Liang C."/>
            <person name="Lipzen A."/>
            <person name="Lutzoni F."/>
            <person name="Magnuson J."/>
            <person name="Mondo S."/>
            <person name="Nolan M."/>
            <person name="Ohm R."/>
            <person name="Pangilinan J."/>
            <person name="Park H.-J."/>
            <person name="Ramirez L."/>
            <person name="Alfaro M."/>
            <person name="Sun H."/>
            <person name="Tritt A."/>
            <person name="Yoshinaga Y."/>
            <person name="Zwiers L.-H."/>
            <person name="Turgeon B."/>
            <person name="Goodwin S."/>
            <person name="Spatafora J."/>
            <person name="Crous P."/>
            <person name="Grigoriev I."/>
        </authorList>
    </citation>
    <scope>NUCLEOTIDE SEQUENCE</scope>
    <source>
        <strain evidence="1">CBS 675.92</strain>
    </source>
</reference>